<sequence length="124" mass="13499">MAAQFGLCQRCFGDGCAVRAVSALFRRWLRSSGCVSVVSVMAAQFGLCQRCFGDGCAVRAVSALFRGPQERGAGANQLIMALLCRTTLTTEPTEQQTTTRESTFVRSILRQLHVDLSLGTDEFQ</sequence>
<name>A0AAE1DVR1_9GAST</name>
<dbReference type="Proteomes" id="UP001283361">
    <property type="component" value="Unassembled WGS sequence"/>
</dbReference>
<protein>
    <submittedName>
        <fullName evidence="1">Uncharacterized protein</fullName>
    </submittedName>
</protein>
<organism evidence="1 2">
    <name type="scientific">Elysia crispata</name>
    <name type="common">lettuce slug</name>
    <dbReference type="NCBI Taxonomy" id="231223"/>
    <lineage>
        <taxon>Eukaryota</taxon>
        <taxon>Metazoa</taxon>
        <taxon>Spiralia</taxon>
        <taxon>Lophotrochozoa</taxon>
        <taxon>Mollusca</taxon>
        <taxon>Gastropoda</taxon>
        <taxon>Heterobranchia</taxon>
        <taxon>Euthyneura</taxon>
        <taxon>Panpulmonata</taxon>
        <taxon>Sacoglossa</taxon>
        <taxon>Placobranchoidea</taxon>
        <taxon>Plakobranchidae</taxon>
        <taxon>Elysia</taxon>
    </lineage>
</organism>
<keyword evidence="2" id="KW-1185">Reference proteome</keyword>
<gene>
    <name evidence="1" type="ORF">RRG08_001786</name>
</gene>
<proteinExistence type="predicted"/>
<comment type="caution">
    <text evidence="1">The sequence shown here is derived from an EMBL/GenBank/DDBJ whole genome shotgun (WGS) entry which is preliminary data.</text>
</comment>
<evidence type="ECO:0000313" key="1">
    <source>
        <dbReference type="EMBL" id="KAK3783313.1"/>
    </source>
</evidence>
<dbReference type="EMBL" id="JAWDGP010002427">
    <property type="protein sequence ID" value="KAK3783313.1"/>
    <property type="molecule type" value="Genomic_DNA"/>
</dbReference>
<reference evidence="1" key="1">
    <citation type="journal article" date="2023" name="G3 (Bethesda)">
        <title>A reference genome for the long-term kleptoplast-retaining sea slug Elysia crispata morphotype clarki.</title>
        <authorList>
            <person name="Eastman K.E."/>
            <person name="Pendleton A.L."/>
            <person name="Shaikh M.A."/>
            <person name="Suttiyut T."/>
            <person name="Ogas R."/>
            <person name="Tomko P."/>
            <person name="Gavelis G."/>
            <person name="Widhalm J.R."/>
            <person name="Wisecaver J.H."/>
        </authorList>
    </citation>
    <scope>NUCLEOTIDE SEQUENCE</scope>
    <source>
        <strain evidence="1">ECLA1</strain>
    </source>
</reference>
<evidence type="ECO:0000313" key="2">
    <source>
        <dbReference type="Proteomes" id="UP001283361"/>
    </source>
</evidence>
<dbReference type="AlphaFoldDB" id="A0AAE1DVR1"/>
<accession>A0AAE1DVR1</accession>